<reference evidence="4" key="1">
    <citation type="submission" date="2015-07" db="EMBL/GenBank/DDBJ databases">
        <title>Nocardia seriolae U-1 whole genome shotgun sequence.</title>
        <authorList>
            <person name="Imajoh M."/>
            <person name="Fukumoto Y."/>
            <person name="Sukeda M."/>
            <person name="Yamane J."/>
            <person name="Yamasaki K."/>
            <person name="Shimizu M."/>
            <person name="Ohnishi K."/>
            <person name="Oshima S."/>
        </authorList>
    </citation>
    <scope>NUCLEOTIDE SEQUENCE [LARGE SCALE GENOMIC DNA]</scope>
    <source>
        <strain evidence="4">U-1</strain>
    </source>
</reference>
<evidence type="ECO:0000313" key="4">
    <source>
        <dbReference type="Proteomes" id="UP000037179"/>
    </source>
</evidence>
<sequence>MRIAVHGASGFTGSLIVAELVRRDLTPVLVGRDAARLRRVAERTGRPDAEVRVAELDDTAALAACFADCDAVINAAGPFTLWGEPVVRAAIAARRPYLDTTGEPAYLRTILDTYDEPAKQAGITIIPAVTDDGVPGDLIAALVAARLTAPITEVRVADLRRPGAASRGTARSMAAIVVLDPVEYRGGDWQSVRGSASPVHEPGESEPVPVTALALPGVYTIPRHLDTPAVRGLIRAEMGEIFAGLSGEVAETIPEIPDPATLAGSRWCMLAEATDAEGHRARGWVTGFDPYTSTAIIAVEAARRLIADGAPAGTLAPAQAFDPAAFLDHLRTAAITWQVEQLAAV</sequence>
<feature type="domain" description="Saccharopine dehydrogenase NADP binding" evidence="1">
    <location>
        <begin position="4"/>
        <end position="126"/>
    </location>
</feature>
<evidence type="ECO:0000313" key="5">
    <source>
        <dbReference type="Proteomes" id="UP000180166"/>
    </source>
</evidence>
<organism evidence="2 5">
    <name type="scientific">Nocardia seriolae</name>
    <dbReference type="NCBI Taxonomy" id="37332"/>
    <lineage>
        <taxon>Bacteria</taxon>
        <taxon>Bacillati</taxon>
        <taxon>Actinomycetota</taxon>
        <taxon>Actinomycetes</taxon>
        <taxon>Mycobacteriales</taxon>
        <taxon>Nocardiaceae</taxon>
        <taxon>Nocardia</taxon>
    </lineage>
</organism>
<dbReference type="InterPro" id="IPR036291">
    <property type="entry name" value="NAD(P)-bd_dom_sf"/>
</dbReference>
<dbReference type="PANTHER" id="PTHR43781">
    <property type="entry name" value="SACCHAROPINE DEHYDROGENASE"/>
    <property type="match status" value="1"/>
</dbReference>
<dbReference type="Pfam" id="PF03435">
    <property type="entry name" value="Sacchrp_dh_NADP"/>
    <property type="match status" value="1"/>
</dbReference>
<evidence type="ECO:0000313" key="3">
    <source>
        <dbReference type="EMBL" id="GAP29332.1"/>
    </source>
</evidence>
<dbReference type="InterPro" id="IPR005097">
    <property type="entry name" value="Sacchrp_dh_NADP-bd"/>
</dbReference>
<dbReference type="EC" id="1.5.1.9" evidence="2"/>
<evidence type="ECO:0000313" key="2">
    <source>
        <dbReference type="EMBL" id="APA98872.1"/>
    </source>
</evidence>
<keyword evidence="2" id="KW-0560">Oxidoreductase</keyword>
<gene>
    <name evidence="2" type="ORF">NS506_04826</name>
    <name evidence="3" type="ORF">NSK11_contig00054-0002</name>
</gene>
<dbReference type="Proteomes" id="UP000180166">
    <property type="component" value="Chromosome"/>
</dbReference>
<proteinExistence type="predicted"/>
<evidence type="ECO:0000259" key="1">
    <source>
        <dbReference type="Pfam" id="PF03435"/>
    </source>
</evidence>
<dbReference type="Proteomes" id="UP000037179">
    <property type="component" value="Unassembled WGS sequence"/>
</dbReference>
<accession>A0ABC8AXY4</accession>
<dbReference type="PANTHER" id="PTHR43781:SF1">
    <property type="entry name" value="SACCHAROPINE DEHYDROGENASE"/>
    <property type="match status" value="1"/>
</dbReference>
<reference evidence="2 5" key="3">
    <citation type="submission" date="2016-10" db="EMBL/GenBank/DDBJ databases">
        <title>Genome sequence of Nocardia seriolae strain EM150506, isolated from Anguila japonica.</title>
        <authorList>
            <person name="Han H.-J."/>
        </authorList>
    </citation>
    <scope>NUCLEOTIDE SEQUENCE [LARGE SCALE GENOMIC DNA]</scope>
    <source>
        <strain evidence="2 5">EM150506</strain>
    </source>
</reference>
<keyword evidence="4" id="KW-1185">Reference proteome</keyword>
<dbReference type="KEGG" id="nsr:NS506_04826"/>
<dbReference type="AlphaFoldDB" id="A0ABC8AXY4"/>
<dbReference type="Gene3D" id="3.40.50.720">
    <property type="entry name" value="NAD(P)-binding Rossmann-like Domain"/>
    <property type="match status" value="1"/>
</dbReference>
<protein>
    <submittedName>
        <fullName evidence="2">Saccharopine dehydrogenase (NAD(+), L-glutamate-forming)</fullName>
        <ecNumber evidence="2">1.5.1.9</ecNumber>
    </submittedName>
</protein>
<dbReference type="EMBL" id="CP017839">
    <property type="protein sequence ID" value="APA98872.1"/>
    <property type="molecule type" value="Genomic_DNA"/>
</dbReference>
<dbReference type="SUPFAM" id="SSF51735">
    <property type="entry name" value="NAD(P)-binding Rossmann-fold domains"/>
    <property type="match status" value="1"/>
</dbReference>
<reference evidence="3 4" key="2">
    <citation type="journal article" date="2016" name="Genome Announc.">
        <title>Draft Genome Sequence of Erythromycin- and Oxytetracycline-Sensitive Nocardia seriolae Strain U-1 (NBRC 110359).</title>
        <authorList>
            <person name="Imajoh M."/>
            <person name="Sukeda M."/>
            <person name="Shimizu M."/>
            <person name="Yamane J."/>
            <person name="Ohnishi K."/>
            <person name="Oshima S."/>
        </authorList>
    </citation>
    <scope>NUCLEOTIDE SEQUENCE [LARGE SCALE GENOMIC DNA]</scope>
    <source>
        <strain evidence="3 4">U-1</strain>
    </source>
</reference>
<dbReference type="EMBL" id="BBYQ01000054">
    <property type="protein sequence ID" value="GAP29332.1"/>
    <property type="molecule type" value="Genomic_DNA"/>
</dbReference>
<dbReference type="GeneID" id="93374947"/>
<name>A0ABC8AXY4_9NOCA</name>
<dbReference type="RefSeq" id="WP_033091041.1">
    <property type="nucleotide sequence ID" value="NZ_AP017900.1"/>
</dbReference>
<dbReference type="GO" id="GO:0047131">
    <property type="term" value="F:saccharopine dehydrogenase (NAD+, L-glutamate-forming) activity"/>
    <property type="evidence" value="ECO:0007669"/>
    <property type="project" value="UniProtKB-EC"/>
</dbReference>